<dbReference type="PRINTS" id="PR00254">
    <property type="entry name" value="NICOTINICR"/>
</dbReference>
<dbReference type="InterPro" id="IPR018000">
    <property type="entry name" value="Neurotransmitter_ion_chnl_CS"/>
</dbReference>
<feature type="repeat" description="Pumilio" evidence="18">
    <location>
        <begin position="389"/>
        <end position="424"/>
    </location>
</feature>
<keyword evidence="3" id="KW-1003">Cell membrane</keyword>
<dbReference type="InterPro" id="IPR016024">
    <property type="entry name" value="ARM-type_fold"/>
</dbReference>
<dbReference type="CDD" id="cd19032">
    <property type="entry name" value="LGIC_ECD_nAChR_proto_beta-like"/>
    <property type="match status" value="1"/>
</dbReference>
<dbReference type="InterPro" id="IPR006202">
    <property type="entry name" value="Neur_chan_lig-bd"/>
</dbReference>
<keyword evidence="13" id="KW-0325">Glycoprotein</keyword>
<dbReference type="PROSITE" id="PS00236">
    <property type="entry name" value="NEUROTR_ION_CHANNEL"/>
    <property type="match status" value="1"/>
</dbReference>
<dbReference type="SUPFAM" id="SSF48371">
    <property type="entry name" value="ARM repeat"/>
    <property type="match status" value="1"/>
</dbReference>
<keyword evidence="10 19" id="KW-0472">Membrane</keyword>
<proteinExistence type="inferred from homology"/>
<gene>
    <name evidence="21" type="primary">Necator_chrIV.g13664</name>
    <name evidence="21" type="ORF">RB195_000372</name>
</gene>
<evidence type="ECO:0000256" key="19">
    <source>
        <dbReference type="RuleBase" id="RU000687"/>
    </source>
</evidence>
<keyword evidence="6" id="KW-0221">Differentiation</keyword>
<dbReference type="InterPro" id="IPR036734">
    <property type="entry name" value="Neur_chan_lig-bd_sf"/>
</dbReference>
<keyword evidence="14" id="KW-0628">Postsynaptic cell membrane</keyword>
<dbReference type="InterPro" id="IPR036719">
    <property type="entry name" value="Neuro-gated_channel_TM_sf"/>
</dbReference>
<organism evidence="21 22">
    <name type="scientific">Necator americanus</name>
    <name type="common">Human hookworm</name>
    <dbReference type="NCBI Taxonomy" id="51031"/>
    <lineage>
        <taxon>Eukaryota</taxon>
        <taxon>Metazoa</taxon>
        <taxon>Ecdysozoa</taxon>
        <taxon>Nematoda</taxon>
        <taxon>Chromadorea</taxon>
        <taxon>Rhabditida</taxon>
        <taxon>Rhabditina</taxon>
        <taxon>Rhabditomorpha</taxon>
        <taxon>Strongyloidea</taxon>
        <taxon>Ancylostomatidae</taxon>
        <taxon>Bunostominae</taxon>
        <taxon>Necator</taxon>
    </lineage>
</organism>
<keyword evidence="8" id="KW-0770">Synapse</keyword>
<dbReference type="Pfam" id="PF02931">
    <property type="entry name" value="Neur_chan_LBD"/>
    <property type="match status" value="1"/>
</dbReference>
<keyword evidence="7 19" id="KW-1133">Transmembrane helix</keyword>
<evidence type="ECO:0000256" key="4">
    <source>
        <dbReference type="ARBA" id="ARBA00022692"/>
    </source>
</evidence>
<reference evidence="21 22" key="1">
    <citation type="submission" date="2023-08" db="EMBL/GenBank/DDBJ databases">
        <title>A Necator americanus chromosomal reference genome.</title>
        <authorList>
            <person name="Ilik V."/>
            <person name="Petrzelkova K.J."/>
            <person name="Pardy F."/>
            <person name="Fuh T."/>
            <person name="Niatou-Singa F.S."/>
            <person name="Gouil Q."/>
            <person name="Baker L."/>
            <person name="Ritchie M.E."/>
            <person name="Jex A.R."/>
            <person name="Gazzola D."/>
            <person name="Li H."/>
            <person name="Toshio Fujiwara R."/>
            <person name="Zhan B."/>
            <person name="Aroian R.V."/>
            <person name="Pafco B."/>
            <person name="Schwarz E.M."/>
        </authorList>
    </citation>
    <scope>NUCLEOTIDE SEQUENCE [LARGE SCALE GENOMIC DNA]</scope>
    <source>
        <strain evidence="21 22">Aroian</strain>
        <tissue evidence="21">Whole animal</tissue>
    </source>
</reference>
<keyword evidence="15" id="KW-1071">Ligand-gated ion channel</keyword>
<dbReference type="Proteomes" id="UP001303046">
    <property type="component" value="Unassembled WGS sequence"/>
</dbReference>
<evidence type="ECO:0000256" key="3">
    <source>
        <dbReference type="ARBA" id="ARBA00022475"/>
    </source>
</evidence>
<comment type="subcellular location">
    <subcellularLocation>
        <location evidence="17">Postsynaptic cell membrane</location>
        <topology evidence="17">Multi-pass membrane protein</topology>
    </subcellularLocation>
</comment>
<dbReference type="InterPro" id="IPR006201">
    <property type="entry name" value="Neur_channel"/>
</dbReference>
<feature type="transmembrane region" description="Helical" evidence="19">
    <location>
        <begin position="766"/>
        <end position="789"/>
    </location>
</feature>
<feature type="transmembrane region" description="Helical" evidence="19">
    <location>
        <begin position="831"/>
        <end position="854"/>
    </location>
</feature>
<dbReference type="Pfam" id="PF02932">
    <property type="entry name" value="Neur_chan_memb"/>
    <property type="match status" value="1"/>
</dbReference>
<evidence type="ECO:0000256" key="12">
    <source>
        <dbReference type="ARBA" id="ARBA00023170"/>
    </source>
</evidence>
<evidence type="ECO:0000256" key="2">
    <source>
        <dbReference type="ARBA" id="ARBA00022473"/>
    </source>
</evidence>
<feature type="transmembrane region" description="Helical" evidence="19">
    <location>
        <begin position="801"/>
        <end position="819"/>
    </location>
</feature>
<keyword evidence="9 19" id="KW-0406">Ion transport</keyword>
<evidence type="ECO:0000256" key="11">
    <source>
        <dbReference type="ARBA" id="ARBA00023157"/>
    </source>
</evidence>
<dbReference type="Gene3D" id="2.70.170.10">
    <property type="entry name" value="Neurotransmitter-gated ion-channel ligand-binding domain"/>
    <property type="match status" value="1"/>
</dbReference>
<dbReference type="PROSITE" id="PS50302">
    <property type="entry name" value="PUM"/>
    <property type="match status" value="6"/>
</dbReference>
<sequence length="1032" mass="118064">MTSHLPVGFCVTEERGLGARSTFTSPLYCPEAAHLSDSGISVSNSKIDVPTESISCSPPGFTPTLCKSDAATDLRKPLSCLNGNVPHFTPYFQHQFSGQSSTPSYLVSPLSKLRLDDCAEVESSFVETRSRALLPSWVMDGQGRIIAPLSRILEDDLLPVFARDKSGCTFLQANYPAEGTPERETLGKQLLENGELFEALCSDVFGNFFIQCAVQHSTQLEQRWIISHMLGHKLYPMCLNRYSCRVVQKVIECLPEELKSLLMLELHSCNLVNLCTDQNANHVIQKIMTTFPLSQWQFIVEHFIRNREELFSVAENKYGCRVVQLAIEVLSDSTKKTNKRRPQMLEEIMSHLVSNCERLASNEFANYVIQHVIKAGPLSDYRDRLIEMCLLRNLLSLSQEKYASHVVEKALEYAPPALLAEMMDEIFDGYVPHPETKKDALDIMLFHQYGNYVVQRMLDICCEAARAKRNGINLPDMEQRMEWLDRLQTRIAQNRHRLARYSSGKKILTTLQQLNECTPQTTPIRGRRPCLPVVPPNEERFSSPGIPYNYVLKRGEMGSMMTDAEDRLMVDLFRGYNSLVQPVRNKSELPMIIKIAMQLVLLINVDEKEQVMHTNVWLTLKWHDFQMRWEPNDYDGITQIRVAPDKIWLPDIVLFNNADGNYEVSFMCNVLIHHSGEVLWVPPAIYKSSCIIDVEFFPFDDQRCSLTFGSWTYNRDEVKLDFLHADRVDFSEYATSSIWDMMDAPAVLTEDRSRIEFQVRIRRKTLFYTVVLILPTVLMAFLNVTVFYLPTASGEKMGLTMNVLLSIVVFLLLVSKILPPTSSSIPLVAKYLLLTFVLNIITILITVVICNIYFRSPITHRLPPWVRLVFLDWLPLLMCMQRPRRKNILHQRKKRLAEATSSHQLTTQNHHPHCRAADNVRDGAPLIRISQPSSEDLAPDAQRAVDAIEFITENMKDDEITKQYRDDWKFVAMVVDRVLLYGFFGITLGGTIGILFSAPTVFERVDEQKHLQKLIQLYKYGLPVNDSLSIPL</sequence>
<dbReference type="CDD" id="cd07920">
    <property type="entry name" value="Pumilio"/>
    <property type="match status" value="1"/>
</dbReference>
<dbReference type="SMART" id="SM00025">
    <property type="entry name" value="Pumilio"/>
    <property type="match status" value="7"/>
</dbReference>
<feature type="repeat" description="Pumilio" evidence="18">
    <location>
        <begin position="265"/>
        <end position="301"/>
    </location>
</feature>
<evidence type="ECO:0000256" key="10">
    <source>
        <dbReference type="ARBA" id="ARBA00023136"/>
    </source>
</evidence>
<dbReference type="Gene3D" id="1.20.58.390">
    <property type="entry name" value="Neurotransmitter-gated ion-channel transmembrane domain"/>
    <property type="match status" value="2"/>
</dbReference>
<dbReference type="InterPro" id="IPR038050">
    <property type="entry name" value="Neuro_actylchol_rec"/>
</dbReference>
<keyword evidence="5" id="KW-0677">Repeat</keyword>
<evidence type="ECO:0000256" key="8">
    <source>
        <dbReference type="ARBA" id="ARBA00023018"/>
    </source>
</evidence>
<evidence type="ECO:0000256" key="18">
    <source>
        <dbReference type="PROSITE-ProRule" id="PRU00317"/>
    </source>
</evidence>
<protein>
    <recommendedName>
        <fullName evidence="20">PUM-HD domain-containing protein</fullName>
    </recommendedName>
</protein>
<feature type="repeat" description="Pumilio" evidence="18">
    <location>
        <begin position="435"/>
        <end position="473"/>
    </location>
</feature>
<evidence type="ECO:0000256" key="15">
    <source>
        <dbReference type="ARBA" id="ARBA00023286"/>
    </source>
</evidence>
<name>A0ABR1D9C6_NECAM</name>
<feature type="transmembrane region" description="Helical" evidence="19">
    <location>
        <begin position="978"/>
        <end position="998"/>
    </location>
</feature>
<feature type="repeat" description="Pumilio" evidence="18">
    <location>
        <begin position="302"/>
        <end position="346"/>
    </location>
</feature>
<comment type="similarity">
    <text evidence="19">Belongs to the ligand-gated ion channel (TC 1.A.9) family.</text>
</comment>
<comment type="caution">
    <text evidence="21">The sequence shown here is derived from an EMBL/GenBank/DDBJ whole genome shotgun (WGS) entry which is preliminary data.</text>
</comment>
<evidence type="ECO:0000256" key="6">
    <source>
        <dbReference type="ARBA" id="ARBA00022782"/>
    </source>
</evidence>
<dbReference type="PANTHER" id="PTHR12537:SF112">
    <property type="entry name" value="FEM-3 MRNA-BINDING FACTOR 1-RELATED"/>
    <property type="match status" value="1"/>
</dbReference>
<dbReference type="PRINTS" id="PR00252">
    <property type="entry name" value="NRIONCHANNEL"/>
</dbReference>
<evidence type="ECO:0000256" key="13">
    <source>
        <dbReference type="ARBA" id="ARBA00023180"/>
    </source>
</evidence>
<dbReference type="EMBL" id="JAVFWL010000004">
    <property type="protein sequence ID" value="KAK6747096.1"/>
    <property type="molecule type" value="Genomic_DNA"/>
</dbReference>
<evidence type="ECO:0000256" key="9">
    <source>
        <dbReference type="ARBA" id="ARBA00023065"/>
    </source>
</evidence>
<keyword evidence="16 19" id="KW-0407">Ion channel</keyword>
<keyword evidence="1 19" id="KW-0813">Transport</keyword>
<dbReference type="SUPFAM" id="SSF63712">
    <property type="entry name" value="Nicotinic receptor ligand binding domain-like"/>
    <property type="match status" value="1"/>
</dbReference>
<evidence type="ECO:0000256" key="5">
    <source>
        <dbReference type="ARBA" id="ARBA00022737"/>
    </source>
</evidence>
<evidence type="ECO:0000256" key="16">
    <source>
        <dbReference type="ARBA" id="ARBA00023303"/>
    </source>
</evidence>
<keyword evidence="11" id="KW-1015">Disulfide bond</keyword>
<keyword evidence="22" id="KW-1185">Reference proteome</keyword>
<dbReference type="NCBIfam" id="TIGR00860">
    <property type="entry name" value="LIC"/>
    <property type="match status" value="1"/>
</dbReference>
<dbReference type="PANTHER" id="PTHR12537">
    <property type="entry name" value="RNA BINDING PROTEIN PUMILIO-RELATED"/>
    <property type="match status" value="1"/>
</dbReference>
<accession>A0ABR1D9C6</accession>
<keyword evidence="2" id="KW-0217">Developmental protein</keyword>
<evidence type="ECO:0000313" key="22">
    <source>
        <dbReference type="Proteomes" id="UP001303046"/>
    </source>
</evidence>
<keyword evidence="4 19" id="KW-0812">Transmembrane</keyword>
<dbReference type="CDD" id="cd19064">
    <property type="entry name" value="LGIC_TM_nAChR"/>
    <property type="match status" value="1"/>
</dbReference>
<dbReference type="SUPFAM" id="SSF90112">
    <property type="entry name" value="Neurotransmitter-gated ion-channel transmembrane pore"/>
    <property type="match status" value="1"/>
</dbReference>
<evidence type="ECO:0000256" key="17">
    <source>
        <dbReference type="ARBA" id="ARBA00034104"/>
    </source>
</evidence>
<keyword evidence="12" id="KW-0675">Receptor</keyword>
<evidence type="ECO:0000256" key="14">
    <source>
        <dbReference type="ARBA" id="ARBA00023257"/>
    </source>
</evidence>
<dbReference type="PROSITE" id="PS50303">
    <property type="entry name" value="PUM_HD"/>
    <property type="match status" value="1"/>
</dbReference>
<feature type="domain" description="PUM-HD" evidence="20">
    <location>
        <begin position="128"/>
        <end position="515"/>
    </location>
</feature>
<dbReference type="InterPro" id="IPR033712">
    <property type="entry name" value="Pumilio_RNA-bd"/>
</dbReference>
<feature type="repeat" description="Pumilio" evidence="18">
    <location>
        <begin position="228"/>
        <end position="264"/>
    </location>
</feature>
<evidence type="ECO:0000313" key="21">
    <source>
        <dbReference type="EMBL" id="KAK6747096.1"/>
    </source>
</evidence>
<dbReference type="InterPro" id="IPR011989">
    <property type="entry name" value="ARM-like"/>
</dbReference>
<dbReference type="InterPro" id="IPR001313">
    <property type="entry name" value="Pumilio_RNA-bd_rpt"/>
</dbReference>
<dbReference type="InterPro" id="IPR002394">
    <property type="entry name" value="Nicotinic_acetylcholine_rcpt"/>
</dbReference>
<dbReference type="InterPro" id="IPR006029">
    <property type="entry name" value="Neurotrans-gated_channel_TM"/>
</dbReference>
<dbReference type="Gene3D" id="1.25.10.10">
    <property type="entry name" value="Leucine-rich Repeat Variant"/>
    <property type="match status" value="1"/>
</dbReference>
<dbReference type="InterPro" id="IPR033133">
    <property type="entry name" value="PUM-HD"/>
</dbReference>
<evidence type="ECO:0000256" key="1">
    <source>
        <dbReference type="ARBA" id="ARBA00022448"/>
    </source>
</evidence>
<dbReference type="Pfam" id="PF00806">
    <property type="entry name" value="PUF"/>
    <property type="match status" value="7"/>
</dbReference>
<evidence type="ECO:0000259" key="20">
    <source>
        <dbReference type="PROSITE" id="PS50303"/>
    </source>
</evidence>
<evidence type="ECO:0000256" key="7">
    <source>
        <dbReference type="ARBA" id="ARBA00022989"/>
    </source>
</evidence>
<feature type="repeat" description="Pumilio" evidence="18">
    <location>
        <begin position="351"/>
        <end position="387"/>
    </location>
</feature>